<evidence type="ECO:0000313" key="4">
    <source>
        <dbReference type="Proteomes" id="UP000612362"/>
    </source>
</evidence>
<proteinExistence type="predicted"/>
<keyword evidence="2" id="KW-0472">Membrane</keyword>
<dbReference type="Proteomes" id="UP000612362">
    <property type="component" value="Unassembled WGS sequence"/>
</dbReference>
<organism evidence="3 4">
    <name type="scientific">Ktedonospora formicarum</name>
    <dbReference type="NCBI Taxonomy" id="2778364"/>
    <lineage>
        <taxon>Bacteria</taxon>
        <taxon>Bacillati</taxon>
        <taxon>Chloroflexota</taxon>
        <taxon>Ktedonobacteria</taxon>
        <taxon>Ktedonobacterales</taxon>
        <taxon>Ktedonobacteraceae</taxon>
        <taxon>Ktedonospora</taxon>
    </lineage>
</organism>
<name>A0A8J3MU34_9CHLR</name>
<feature type="transmembrane region" description="Helical" evidence="2">
    <location>
        <begin position="6"/>
        <end position="25"/>
    </location>
</feature>
<keyword evidence="2" id="KW-1133">Transmembrane helix</keyword>
<sequence length="72" mass="7974">MTNSDVYFMGICMLTGVIVLTDVLIQHLLKNQGEIVLDALLPLGRQAHPEMRGKNGCNHVGPRNPRPHATDR</sequence>
<protein>
    <submittedName>
        <fullName evidence="3">Uncharacterized protein</fullName>
    </submittedName>
</protein>
<keyword evidence="4" id="KW-1185">Reference proteome</keyword>
<gene>
    <name evidence="3" type="ORF">KSX_70300</name>
</gene>
<evidence type="ECO:0000313" key="3">
    <source>
        <dbReference type="EMBL" id="GHO48867.1"/>
    </source>
</evidence>
<dbReference type="EMBL" id="BNJF01000004">
    <property type="protein sequence ID" value="GHO48867.1"/>
    <property type="molecule type" value="Genomic_DNA"/>
</dbReference>
<comment type="caution">
    <text evidence="3">The sequence shown here is derived from an EMBL/GenBank/DDBJ whole genome shotgun (WGS) entry which is preliminary data.</text>
</comment>
<dbReference type="AlphaFoldDB" id="A0A8J3MU34"/>
<evidence type="ECO:0000256" key="1">
    <source>
        <dbReference type="SAM" id="MobiDB-lite"/>
    </source>
</evidence>
<feature type="region of interest" description="Disordered" evidence="1">
    <location>
        <begin position="50"/>
        <end position="72"/>
    </location>
</feature>
<reference evidence="3" key="1">
    <citation type="submission" date="2020-10" db="EMBL/GenBank/DDBJ databases">
        <title>Taxonomic study of unclassified bacteria belonging to the class Ktedonobacteria.</title>
        <authorList>
            <person name="Yabe S."/>
            <person name="Wang C.M."/>
            <person name="Zheng Y."/>
            <person name="Sakai Y."/>
            <person name="Cavaletti L."/>
            <person name="Monciardini P."/>
            <person name="Donadio S."/>
        </authorList>
    </citation>
    <scope>NUCLEOTIDE SEQUENCE</scope>
    <source>
        <strain evidence="3">SOSP1-1</strain>
    </source>
</reference>
<evidence type="ECO:0000256" key="2">
    <source>
        <dbReference type="SAM" id="Phobius"/>
    </source>
</evidence>
<keyword evidence="2" id="KW-0812">Transmembrane</keyword>
<accession>A0A8J3MU34</accession>